<dbReference type="EMBL" id="AQQY01000001">
    <property type="protein sequence ID" value="KCV83408.1"/>
    <property type="molecule type" value="Genomic_DNA"/>
</dbReference>
<dbReference type="GO" id="GO:0046872">
    <property type="term" value="F:metal ion binding"/>
    <property type="evidence" value="ECO:0007669"/>
    <property type="project" value="UniProtKB-KW"/>
</dbReference>
<keyword evidence="5" id="KW-0201">Cytochrome c-type biogenesis</keyword>
<dbReference type="RefSeq" id="WP_035247141.1">
    <property type="nucleotide sequence ID" value="NZ_AQQY01000001.1"/>
</dbReference>
<name>A0A058ZPB5_9RHOB</name>
<keyword evidence="4 7" id="KW-0732">Signal</keyword>
<dbReference type="Pfam" id="PF03918">
    <property type="entry name" value="CcmH"/>
    <property type="match status" value="1"/>
</dbReference>
<feature type="chain" id="PRO_5011023309" description="Cytochrome c-type biogenesis protein" evidence="7">
    <location>
        <begin position="19"/>
        <end position="151"/>
    </location>
</feature>
<dbReference type="InterPro" id="IPR005616">
    <property type="entry name" value="CcmH/CycL/Ccl2/NrfF_N"/>
</dbReference>
<evidence type="ECO:0000313" key="10">
    <source>
        <dbReference type="Proteomes" id="UP000024836"/>
    </source>
</evidence>
<evidence type="ECO:0000256" key="7">
    <source>
        <dbReference type="RuleBase" id="RU364112"/>
    </source>
</evidence>
<dbReference type="OrthoDB" id="9804975at2"/>
<gene>
    <name evidence="9" type="ORF">ATO10_01565</name>
</gene>
<keyword evidence="7" id="KW-0472">Membrane</keyword>
<dbReference type="GO" id="GO:0017004">
    <property type="term" value="P:cytochrome complex assembly"/>
    <property type="evidence" value="ECO:0007669"/>
    <property type="project" value="UniProtKB-KW"/>
</dbReference>
<evidence type="ECO:0000256" key="4">
    <source>
        <dbReference type="ARBA" id="ARBA00022729"/>
    </source>
</evidence>
<dbReference type="Gene3D" id="1.10.8.640">
    <property type="entry name" value="Cytochrome C biogenesis protein"/>
    <property type="match status" value="1"/>
</dbReference>
<feature type="domain" description="CcmH/CycL/Ccl2/NrfF N-terminal" evidence="8">
    <location>
        <begin position="7"/>
        <end position="149"/>
    </location>
</feature>
<accession>A0A058ZPB5</accession>
<feature type="transmembrane region" description="Helical" evidence="7">
    <location>
        <begin position="102"/>
        <end position="123"/>
    </location>
</feature>
<comment type="function">
    <text evidence="7">Possible subunit of a heme lyase.</text>
</comment>
<keyword evidence="3 7" id="KW-0479">Metal-binding</keyword>
<comment type="caution">
    <text evidence="9">The sequence shown here is derived from an EMBL/GenBank/DDBJ whole genome shotgun (WGS) entry which is preliminary data.</text>
</comment>
<evidence type="ECO:0000259" key="8">
    <source>
        <dbReference type="Pfam" id="PF03918"/>
    </source>
</evidence>
<proteinExistence type="inferred from homology"/>
<feature type="signal peptide" evidence="7">
    <location>
        <begin position="1"/>
        <end position="18"/>
    </location>
</feature>
<evidence type="ECO:0000256" key="6">
    <source>
        <dbReference type="ARBA" id="ARBA00023004"/>
    </source>
</evidence>
<keyword evidence="6 7" id="KW-0408">Iron</keyword>
<dbReference type="PANTHER" id="PTHR47870:SF1">
    <property type="entry name" value="CYTOCHROME C-TYPE BIOGENESIS PROTEIN CCMH"/>
    <property type="match status" value="1"/>
</dbReference>
<evidence type="ECO:0000256" key="2">
    <source>
        <dbReference type="ARBA" id="ARBA00022617"/>
    </source>
</evidence>
<dbReference type="GO" id="GO:0005886">
    <property type="term" value="C:plasma membrane"/>
    <property type="evidence" value="ECO:0007669"/>
    <property type="project" value="TreeGrafter"/>
</dbReference>
<keyword evidence="2 7" id="KW-0349">Heme</keyword>
<dbReference type="CDD" id="cd16378">
    <property type="entry name" value="CcmH_N"/>
    <property type="match status" value="1"/>
</dbReference>
<dbReference type="InterPro" id="IPR051263">
    <property type="entry name" value="C-type_cytochrome_biogenesis"/>
</dbReference>
<keyword evidence="7" id="KW-1133">Transmembrane helix</keyword>
<dbReference type="PATRIC" id="fig|1461693.3.peg.329"/>
<evidence type="ECO:0000256" key="5">
    <source>
        <dbReference type="ARBA" id="ARBA00022748"/>
    </source>
</evidence>
<comment type="similarity">
    <text evidence="1 7">Belongs to the CcmH/CycL/Ccl2/NrfF family.</text>
</comment>
<dbReference type="STRING" id="1461693.ATO10_01565"/>
<dbReference type="InterPro" id="IPR038297">
    <property type="entry name" value="CcmH/CycL/NrfF/Ccl2_sf"/>
</dbReference>
<evidence type="ECO:0000313" key="9">
    <source>
        <dbReference type="EMBL" id="KCV83408.1"/>
    </source>
</evidence>
<keyword evidence="10" id="KW-1185">Reference proteome</keyword>
<protein>
    <recommendedName>
        <fullName evidence="7">Cytochrome c-type biogenesis protein</fullName>
    </recommendedName>
</protein>
<evidence type="ECO:0000256" key="3">
    <source>
        <dbReference type="ARBA" id="ARBA00022723"/>
    </source>
</evidence>
<dbReference type="PANTHER" id="PTHR47870">
    <property type="entry name" value="CYTOCHROME C-TYPE BIOGENESIS PROTEIN CCMH"/>
    <property type="match status" value="1"/>
</dbReference>
<dbReference type="Proteomes" id="UP000024836">
    <property type="component" value="Unassembled WGS sequence"/>
</dbReference>
<organism evidence="9 10">
    <name type="scientific">Actibacterium atlanticum</name>
    <dbReference type="NCBI Taxonomy" id="1461693"/>
    <lineage>
        <taxon>Bacteria</taxon>
        <taxon>Pseudomonadati</taxon>
        <taxon>Pseudomonadota</taxon>
        <taxon>Alphaproteobacteria</taxon>
        <taxon>Rhodobacterales</taxon>
        <taxon>Roseobacteraceae</taxon>
        <taxon>Actibacterium</taxon>
    </lineage>
</organism>
<keyword evidence="7" id="KW-0812">Transmembrane</keyword>
<sequence>MKKLLIVLALIAAPMAQAVEPSEILPDPAQEARAREISKGLRCLVCRNESIDDSNADLARDLRVLVRERITAGDSNKEVVEFVVDRYGEYVLLRPLASGSNLVLYIIGPVALLAALGIGFIYLRGRRRPAGQVPDGLSAAEAARLKEIMKD</sequence>
<dbReference type="AlphaFoldDB" id="A0A058ZPB5"/>
<reference evidence="9 10" key="1">
    <citation type="submission" date="2013-04" db="EMBL/GenBank/DDBJ databases">
        <title>Shimia sp. 22II-S11-Z10 Genome Sequencing.</title>
        <authorList>
            <person name="Lai Q."/>
            <person name="Li G."/>
            <person name="Shao Z."/>
        </authorList>
    </citation>
    <scope>NUCLEOTIDE SEQUENCE [LARGE SCALE GENOMIC DNA]</scope>
    <source>
        <strain evidence="10">22II-S11-Z10</strain>
    </source>
</reference>
<dbReference type="eggNOG" id="COG3088">
    <property type="taxonomic scope" value="Bacteria"/>
</dbReference>
<evidence type="ECO:0000256" key="1">
    <source>
        <dbReference type="ARBA" id="ARBA00010342"/>
    </source>
</evidence>